<evidence type="ECO:0000256" key="8">
    <source>
        <dbReference type="ARBA" id="ARBA00023017"/>
    </source>
</evidence>
<proteinExistence type="inferred from homology"/>
<dbReference type="GO" id="GO:0005874">
    <property type="term" value="C:microtubule"/>
    <property type="evidence" value="ECO:0007669"/>
    <property type="project" value="UniProtKB-KW"/>
</dbReference>
<keyword evidence="13" id="KW-0966">Cell projection</keyword>
<dbReference type="Gene3D" id="1.20.920.20">
    <property type="match status" value="1"/>
</dbReference>
<dbReference type="GO" id="GO:0008569">
    <property type="term" value="F:minus-end-directed microtubule motor activity"/>
    <property type="evidence" value="ECO:0007669"/>
    <property type="project" value="InterPro"/>
</dbReference>
<dbReference type="Pfam" id="PF12775">
    <property type="entry name" value="AAA_7"/>
    <property type="match status" value="1"/>
</dbReference>
<dbReference type="Proteomes" id="UP000437017">
    <property type="component" value="Unassembled WGS sequence"/>
</dbReference>
<evidence type="ECO:0000256" key="11">
    <source>
        <dbReference type="ARBA" id="ARBA00023175"/>
    </source>
</evidence>
<evidence type="ECO:0000256" key="10">
    <source>
        <dbReference type="ARBA" id="ARBA00023069"/>
    </source>
</evidence>
<dbReference type="Pfam" id="PF12777">
    <property type="entry name" value="MT"/>
    <property type="match status" value="1"/>
</dbReference>
<dbReference type="GO" id="GO:0016887">
    <property type="term" value="F:ATP hydrolysis activity"/>
    <property type="evidence" value="ECO:0007669"/>
    <property type="project" value="InterPro"/>
</dbReference>
<dbReference type="Pfam" id="PF12781">
    <property type="entry name" value="AAA_9"/>
    <property type="match status" value="1"/>
</dbReference>
<dbReference type="GO" id="GO:0045505">
    <property type="term" value="F:dynein intermediate chain binding"/>
    <property type="evidence" value="ECO:0007669"/>
    <property type="project" value="InterPro"/>
</dbReference>
<keyword evidence="4" id="KW-0493">Microtubule</keyword>
<evidence type="ECO:0000259" key="15">
    <source>
        <dbReference type="SMART" id="SM00382"/>
    </source>
</evidence>
<feature type="non-terminal residue" evidence="16">
    <location>
        <position position="1"/>
    </location>
</feature>
<dbReference type="InterPro" id="IPR035706">
    <property type="entry name" value="AAA_9"/>
</dbReference>
<dbReference type="InterPro" id="IPR004273">
    <property type="entry name" value="Dynein_heavy_D6_P-loop"/>
</dbReference>
<dbReference type="InterPro" id="IPR041228">
    <property type="entry name" value="Dynein_C"/>
</dbReference>
<comment type="similarity">
    <text evidence="2">Belongs to the dynein heavy chain family.</text>
</comment>
<dbReference type="FunFam" id="3.40.50.300:FF:001112">
    <property type="entry name" value="Dynein heavy chain 12, axonemal"/>
    <property type="match status" value="1"/>
</dbReference>
<dbReference type="PANTHER" id="PTHR22878">
    <property type="entry name" value="DYNEIN HEAVY CHAIN 6, AXONEMAL-LIKE-RELATED"/>
    <property type="match status" value="1"/>
</dbReference>
<dbReference type="Pfam" id="PF12780">
    <property type="entry name" value="AAA_8"/>
    <property type="match status" value="1"/>
</dbReference>
<keyword evidence="6" id="KW-0547">Nucleotide-binding</keyword>
<dbReference type="FunFam" id="1.10.8.1220:FF:000001">
    <property type="entry name" value="Dynein axonemal heavy chain 5"/>
    <property type="match status" value="1"/>
</dbReference>
<keyword evidence="17" id="KW-1185">Reference proteome</keyword>
<dbReference type="SUPFAM" id="SSF52540">
    <property type="entry name" value="P-loop containing nucleoside triphosphate hydrolases"/>
    <property type="match status" value="3"/>
</dbReference>
<dbReference type="InterPro" id="IPR027417">
    <property type="entry name" value="P-loop_NTPase"/>
</dbReference>
<dbReference type="Pfam" id="PF17857">
    <property type="entry name" value="AAA_lid_1"/>
    <property type="match status" value="1"/>
</dbReference>
<dbReference type="Gene3D" id="6.10.140.1060">
    <property type="match status" value="1"/>
</dbReference>
<organism evidence="16 17">
    <name type="scientific">Balaenoptera physalus</name>
    <name type="common">Fin whale</name>
    <name type="synonym">Balaena physalus</name>
    <dbReference type="NCBI Taxonomy" id="9770"/>
    <lineage>
        <taxon>Eukaryota</taxon>
        <taxon>Metazoa</taxon>
        <taxon>Chordata</taxon>
        <taxon>Craniata</taxon>
        <taxon>Vertebrata</taxon>
        <taxon>Euteleostomi</taxon>
        <taxon>Mammalia</taxon>
        <taxon>Eutheria</taxon>
        <taxon>Laurasiatheria</taxon>
        <taxon>Artiodactyla</taxon>
        <taxon>Whippomorpha</taxon>
        <taxon>Cetacea</taxon>
        <taxon>Mysticeti</taxon>
        <taxon>Balaenopteridae</taxon>
        <taxon>Balaenoptera</taxon>
    </lineage>
</organism>
<dbReference type="FunFam" id="1.10.8.720:FF:000001">
    <property type="entry name" value="dynein heavy chain 7, axonemal"/>
    <property type="match status" value="1"/>
</dbReference>
<dbReference type="OrthoDB" id="5593012at2759"/>
<dbReference type="FunFam" id="3.40.50.300:FF:000362">
    <property type="entry name" value="Dynein, axonemal, heavy chain 6"/>
    <property type="match status" value="1"/>
</dbReference>
<dbReference type="FunFam" id="3.40.50.300:FF:000049">
    <property type="entry name" value="Dynein, axonemal, heavy chain 5"/>
    <property type="match status" value="1"/>
</dbReference>
<dbReference type="InterPro" id="IPR026983">
    <property type="entry name" value="DHC"/>
</dbReference>
<dbReference type="EMBL" id="SGJD01002620">
    <property type="protein sequence ID" value="KAB0395011.1"/>
    <property type="molecule type" value="Genomic_DNA"/>
</dbReference>
<evidence type="ECO:0000256" key="12">
    <source>
        <dbReference type="ARBA" id="ARBA00023212"/>
    </source>
</evidence>
<dbReference type="Gene3D" id="1.10.8.720">
    <property type="entry name" value="Region D6 of dynein motor"/>
    <property type="match status" value="1"/>
</dbReference>
<dbReference type="InterPro" id="IPR011704">
    <property type="entry name" value="ATPase_dyneun-rel_AAA"/>
</dbReference>
<dbReference type="FunFam" id="1.20.920.20:FF:000006">
    <property type="entry name" value="Dynein, axonemal, heavy chain 6"/>
    <property type="match status" value="1"/>
</dbReference>
<dbReference type="GO" id="GO:0031514">
    <property type="term" value="C:motile cilium"/>
    <property type="evidence" value="ECO:0007669"/>
    <property type="project" value="UniProtKB-ARBA"/>
</dbReference>
<feature type="coiled-coil region" evidence="14">
    <location>
        <begin position="1167"/>
        <end position="1232"/>
    </location>
</feature>
<dbReference type="SMART" id="SM00382">
    <property type="entry name" value="AAA"/>
    <property type="match status" value="1"/>
</dbReference>
<reference evidence="16 17" key="1">
    <citation type="journal article" date="2019" name="PLoS ONE">
        <title>Genomic analyses reveal an absence of contemporary introgressive admixture between fin whales and blue whales, despite known hybrids.</title>
        <authorList>
            <person name="Westbury M.V."/>
            <person name="Petersen B."/>
            <person name="Lorenzen E.D."/>
        </authorList>
    </citation>
    <scope>NUCLEOTIDE SEQUENCE [LARGE SCALE GENOMIC DNA]</scope>
    <source>
        <strain evidence="16">FinWhale-01</strain>
    </source>
</reference>
<protein>
    <recommendedName>
        <fullName evidence="15">AAA+ ATPase domain-containing protein</fullName>
    </recommendedName>
</protein>
<dbReference type="Pfam" id="PF07728">
    <property type="entry name" value="AAA_5"/>
    <property type="match status" value="1"/>
</dbReference>
<evidence type="ECO:0000256" key="5">
    <source>
        <dbReference type="ARBA" id="ARBA00022737"/>
    </source>
</evidence>
<dbReference type="Pfam" id="PF17852">
    <property type="entry name" value="Dynein_AAA_lid"/>
    <property type="match status" value="1"/>
</dbReference>
<dbReference type="Pfam" id="PF18199">
    <property type="entry name" value="Dynein_C"/>
    <property type="match status" value="1"/>
</dbReference>
<keyword evidence="3" id="KW-0963">Cytoplasm</keyword>
<evidence type="ECO:0000256" key="7">
    <source>
        <dbReference type="ARBA" id="ARBA00022840"/>
    </source>
</evidence>
<dbReference type="FunFam" id="1.20.920.30:FF:000002">
    <property type="entry name" value="Dynein axonemal heavy chain 3"/>
    <property type="match status" value="1"/>
</dbReference>
<dbReference type="Pfam" id="PF03028">
    <property type="entry name" value="Dynein_heavy"/>
    <property type="match status" value="1"/>
</dbReference>
<dbReference type="Pfam" id="PF18198">
    <property type="entry name" value="AAA_lid_11"/>
    <property type="match status" value="1"/>
</dbReference>
<keyword evidence="10" id="KW-0969">Cilium</keyword>
<evidence type="ECO:0000256" key="1">
    <source>
        <dbReference type="ARBA" id="ARBA00004430"/>
    </source>
</evidence>
<dbReference type="Gene3D" id="1.20.1270.280">
    <property type="match status" value="1"/>
</dbReference>
<dbReference type="InterPro" id="IPR041658">
    <property type="entry name" value="AAA_lid_11"/>
</dbReference>
<comment type="subcellular location">
    <subcellularLocation>
        <location evidence="1">Cytoplasm</location>
        <location evidence="1">Cytoskeleton</location>
        <location evidence="1">Cilium axoneme</location>
    </subcellularLocation>
</comment>
<dbReference type="FunFam" id="1.20.1270.280:FF:000001">
    <property type="entry name" value="dynein heavy chain 7, axonemal"/>
    <property type="match status" value="1"/>
</dbReference>
<dbReference type="CDD" id="cd00009">
    <property type="entry name" value="AAA"/>
    <property type="match status" value="1"/>
</dbReference>
<evidence type="ECO:0000313" key="17">
    <source>
        <dbReference type="Proteomes" id="UP000437017"/>
    </source>
</evidence>
<dbReference type="Gene3D" id="3.40.50.300">
    <property type="entry name" value="P-loop containing nucleotide triphosphate hydrolases"/>
    <property type="match status" value="5"/>
</dbReference>
<evidence type="ECO:0000256" key="13">
    <source>
        <dbReference type="ARBA" id="ARBA00023273"/>
    </source>
</evidence>
<dbReference type="GO" id="GO:0007018">
    <property type="term" value="P:microtubule-based movement"/>
    <property type="evidence" value="ECO:0007669"/>
    <property type="project" value="InterPro"/>
</dbReference>
<dbReference type="GO" id="GO:0005930">
    <property type="term" value="C:axoneme"/>
    <property type="evidence" value="ECO:0007669"/>
    <property type="project" value="UniProtKB-SubCell"/>
</dbReference>
<dbReference type="Gene3D" id="1.20.920.30">
    <property type="match status" value="1"/>
</dbReference>
<evidence type="ECO:0000313" key="16">
    <source>
        <dbReference type="EMBL" id="KAB0395011.1"/>
    </source>
</evidence>
<dbReference type="InterPro" id="IPR041589">
    <property type="entry name" value="DNAH3_AAA_lid_1"/>
</dbReference>
<feature type="domain" description="AAA+ ATPase" evidence="15">
    <location>
        <begin position="388"/>
        <end position="529"/>
    </location>
</feature>
<dbReference type="InterPro" id="IPR042219">
    <property type="entry name" value="AAA_lid_11_sf"/>
</dbReference>
<dbReference type="InterPro" id="IPR041466">
    <property type="entry name" value="Dynein_AAA5_ext"/>
</dbReference>
<dbReference type="InterPro" id="IPR024317">
    <property type="entry name" value="Dynein_heavy_chain_D4_dom"/>
</dbReference>
<evidence type="ECO:0000256" key="3">
    <source>
        <dbReference type="ARBA" id="ARBA00022490"/>
    </source>
</evidence>
<evidence type="ECO:0000256" key="2">
    <source>
        <dbReference type="ARBA" id="ARBA00008887"/>
    </source>
</evidence>
<keyword evidence="7" id="KW-0067">ATP-binding</keyword>
<keyword evidence="11" id="KW-0505">Motor protein</keyword>
<sequence length="2192" mass="250257">EFLECAHEACKVHNLQPVKFFLEKMIQTYEMMIVRHGFMLVGEPFAAKTKVLHMLADTLTLMNERGYGEEEKVIYRTVNPKSITMGQLFGQFDPVSHEWTDGIVANTFREFALSETPDRKWVVFDGPIDTLWIESMNTVLDDNKKLCLMSGEIIQMSPQMSLIFEAMDLSQASPATVSRCGMIYLEPSQLGWEPLVSSWLNSLKGPLQEPDHQALLRGLFDWLIQPTLSLRKKKCKELIPTSDSNVVVSLTRLFEVLLCNVVENDPTSKHIRVWIMACFIFSLIWSIGGSCDTDGRIVFDIYIRLVILGKDESNPIPDSVGKWECHFDEKGLVYDYMYELKNRGRWIHWNELIKSTNLGDKCVKIQDIIVPTMDTIRYTFLMNLSITYAKPLLLVGPTGTGKSVYVKDKLMNHLEKDLYFPFYVNFSARTSANQVQNIIMARLDKRRKGVFGPPMGKKCIIFIDDMNMPALEKYGAQPPIELLRQYDLKDTSKITLVDIELIAAMGPPGGGRNPVTPRFIRHFNICTINTFSDETMVRIFSSIVAFYLRTREFPPEYFLVGNQIVNGTMEIYKQSMENLLPTPTKSHYTFNLRDFSRVIRGCLLIERGAVQSKHTMIRLFVHEVLRVFYDRLINDNDRFWLFTLTKNVIRDHFKESFDSIFSHLRKGNAPVTEEDLRNLMFGDYMNPDLEGDDRVYIEIPNIHDFSDIVEQCLDEYNQTHKTRMNLVIFRYLYLVLLRKVGMRGQKTVFLITDTQIKEEAFLEDIDSVLNTGEVPNIFAADEKQEVMEGVRPVAQAGNKHDEFSPLALFAFFVNRCKDNLHVVVAFSPIGDAFRNCLRQFPSLINCCTIDWFQPWPEDALELVAVKFLETLELTEVERREIVPICKHFHTSIMRLSERFLHALGRHNYVTATSYLELIASFRQLLTKRQQAVMEAKQRYVNGLDKLAFAESQVGEMKIELVQLQPKLEEAKIENAHMMQIIEIESAQVEAKRKFVKFDEEIASGKAEEAQALKNECESDLAEAIPALEAALSALDTLKARPADITIVKSMKNPPSGVKLVMAAVCVMKDIKPEKISDPSGTGGKILDYWGPSKKLLGDMNFLRDLREYDKDNIPVTVMQKIRGEYLTNPEFDPPKVAKASSAAEGLCKWIMAMEVYDRVAKVVAPKKARLTEAQKSLAETVELLNQKRAELAEVEHHLENLQATFLEKTEEKARLEDQVELCAKKLERASKLIGGLGGEKSRWSQAADNLQIVYENLTGDVLVSAGVIAYLGAFTAGFRQTCTEDWSMLCKQKKIPCSEEFSLSKTLGDPVKIRAWNIAGLPTDTFSIDNGGQANKWIKNSEKENQLSVIKLSDSDYMRTLENCIQFGTPLLLENVGEELDPSLEPLLLRQTFKQGGIDCIRLGEVIIEYSFDFKFYITTKLRNPHYMPELATKLSLLNFMITPEGLEDQLLGIVVAKERPELEEERNALILQSAANKKQLKDIEKKILETLSSSEGNILEDESTIKVLDSAKLMSNEITKKQQIAEKTELKIAESREGYRPIAKHSSVLFFSIADLANIDPMYQYSLVWFVNLYINSIHDSNKSKILEKRLRYLNDHFTYNLYCNICRSLFEKDKLLFSFLLCANLLLAKKEIEYQELMFLLTGGVSLKSSEKNPDPTWLQDKSWEEICRASEFPAFKGLRNHFCDNIAEWREIYNSKEPHNAKFPAPMDTRLNELQKIIILRCLRPDKITPAITNYVTDKLGKKFVEPPPFDLTKSYLDSNCTIPLIFVLSPGADPMASLLKFANDKAMSGNKFQAISLGQGQGPIATKMINAAIEEGTWVCLQNCHLAVSWMPMLEKICEDFSPEGCNSSFRLWLTSYPSPKFPVTILQNGVKMTNEPPTGLRLNLLQSYLTHPAWEKLLFGVCFFHALVQERKKFGPLGWNIPYGFNESDLRISIRQLQLFINEYDTIPFEAISYLTGECNYGGRVTDDWDRRLLLTMLADFYNPHIIENSHYKFSPSGNYFAPPKGTYNEYIEFIKKLPFTQHPEIFGLHENVDISKDLQQTKILFESLLLTQGGSKQTGSSGSADQILLEMTKDILNKLPNDFDIESALLKYPVRYEESMNTVLVQEMERFNNLIKTIRNTLQDLEKAIKGVVVMDSALEALSGSLLVGKVPEIWAQRSYPSLKPLGSYITDFLARLNFLQVKNYI</sequence>
<dbReference type="PANTHER" id="PTHR22878:SF70">
    <property type="entry name" value="DYNEIN HEAVY CHAIN 2, AXONEMAL"/>
    <property type="match status" value="1"/>
</dbReference>
<evidence type="ECO:0000256" key="9">
    <source>
        <dbReference type="ARBA" id="ARBA00023054"/>
    </source>
</evidence>
<dbReference type="FunFam" id="1.10.472.130:FF:000011">
    <property type="entry name" value="dynein heavy chain 12, axonemal"/>
    <property type="match status" value="1"/>
</dbReference>
<name>A0A643C421_BALPH</name>
<dbReference type="GO" id="GO:0005524">
    <property type="term" value="F:ATP binding"/>
    <property type="evidence" value="ECO:0007669"/>
    <property type="project" value="UniProtKB-KW"/>
</dbReference>
<dbReference type="Gene3D" id="1.10.8.1220">
    <property type="match status" value="1"/>
</dbReference>
<accession>A0A643C421</accession>
<evidence type="ECO:0000256" key="14">
    <source>
        <dbReference type="SAM" id="Coils"/>
    </source>
</evidence>
<dbReference type="GO" id="GO:0030286">
    <property type="term" value="C:dynein complex"/>
    <property type="evidence" value="ECO:0007669"/>
    <property type="project" value="UniProtKB-KW"/>
</dbReference>
<gene>
    <name evidence="16" type="ORF">E2I00_015943</name>
</gene>
<keyword evidence="12" id="KW-0206">Cytoskeleton</keyword>
<dbReference type="GO" id="GO:0051959">
    <property type="term" value="F:dynein light intermediate chain binding"/>
    <property type="evidence" value="ECO:0007669"/>
    <property type="project" value="InterPro"/>
</dbReference>
<keyword evidence="8" id="KW-0243">Dynein</keyword>
<dbReference type="InterPro" id="IPR024743">
    <property type="entry name" value="Dynein_HC_stalk"/>
</dbReference>
<keyword evidence="9 14" id="KW-0175">Coiled coil</keyword>
<comment type="caution">
    <text evidence="16">The sequence shown here is derived from an EMBL/GenBank/DDBJ whole genome shotgun (WGS) entry which is preliminary data.</text>
</comment>
<keyword evidence="5" id="KW-0677">Repeat</keyword>
<dbReference type="InterPro" id="IPR003593">
    <property type="entry name" value="AAA+_ATPase"/>
</dbReference>
<evidence type="ECO:0000256" key="4">
    <source>
        <dbReference type="ARBA" id="ARBA00022701"/>
    </source>
</evidence>
<evidence type="ECO:0000256" key="6">
    <source>
        <dbReference type="ARBA" id="ARBA00022741"/>
    </source>
</evidence>